<sequence>MTVREELLKGRGMASLTSVTRTPSTARAGSRPSLGSCTVAAGPGRRPGQAPRPDPCPRPRPRAPRAPPLPSPLLPSPAPAPAPAPAEKLLGRARRGGHLAATPRPGATPAARAPLTRAGPPGG</sequence>
<evidence type="ECO:0000313" key="2">
    <source>
        <dbReference type="EMBL" id="CAD7676061.1"/>
    </source>
</evidence>
<dbReference type="AlphaFoldDB" id="A0A811YEY7"/>
<gene>
    <name evidence="2" type="ORF">NYPRO_LOCUS8856</name>
</gene>
<reference evidence="2" key="1">
    <citation type="submission" date="2020-12" db="EMBL/GenBank/DDBJ databases">
        <authorList>
            <consortium name="Molecular Ecology Group"/>
        </authorList>
    </citation>
    <scope>NUCLEOTIDE SEQUENCE</scope>
    <source>
        <strain evidence="2">TBG_1078</strain>
    </source>
</reference>
<feature type="compositionally biased region" description="Pro residues" evidence="1">
    <location>
        <begin position="50"/>
        <end position="84"/>
    </location>
</feature>
<name>A0A811YEY7_NYCPR</name>
<evidence type="ECO:0000313" key="3">
    <source>
        <dbReference type="Proteomes" id="UP000645828"/>
    </source>
</evidence>
<accession>A0A811YEY7</accession>
<evidence type="ECO:0000256" key="1">
    <source>
        <dbReference type="SAM" id="MobiDB-lite"/>
    </source>
</evidence>
<keyword evidence="3" id="KW-1185">Reference proteome</keyword>
<feature type="compositionally biased region" description="Low complexity" evidence="1">
    <location>
        <begin position="40"/>
        <end position="49"/>
    </location>
</feature>
<organism evidence="2 3">
    <name type="scientific">Nyctereutes procyonoides</name>
    <name type="common">Raccoon dog</name>
    <name type="synonym">Canis procyonoides</name>
    <dbReference type="NCBI Taxonomy" id="34880"/>
    <lineage>
        <taxon>Eukaryota</taxon>
        <taxon>Metazoa</taxon>
        <taxon>Chordata</taxon>
        <taxon>Craniata</taxon>
        <taxon>Vertebrata</taxon>
        <taxon>Euteleostomi</taxon>
        <taxon>Mammalia</taxon>
        <taxon>Eutheria</taxon>
        <taxon>Laurasiatheria</taxon>
        <taxon>Carnivora</taxon>
        <taxon>Caniformia</taxon>
        <taxon>Canidae</taxon>
        <taxon>Nyctereutes</taxon>
    </lineage>
</organism>
<dbReference type="Proteomes" id="UP000645828">
    <property type="component" value="Unassembled WGS sequence"/>
</dbReference>
<protein>
    <submittedName>
        <fullName evidence="2">(raccoon dog) hypothetical protein</fullName>
    </submittedName>
</protein>
<feature type="compositionally biased region" description="Polar residues" evidence="1">
    <location>
        <begin position="15"/>
        <end position="27"/>
    </location>
</feature>
<feature type="compositionally biased region" description="Low complexity" evidence="1">
    <location>
        <begin position="99"/>
        <end position="123"/>
    </location>
</feature>
<dbReference type="EMBL" id="CAJHUB010000676">
    <property type="protein sequence ID" value="CAD7676061.1"/>
    <property type="molecule type" value="Genomic_DNA"/>
</dbReference>
<proteinExistence type="predicted"/>
<feature type="region of interest" description="Disordered" evidence="1">
    <location>
        <begin position="1"/>
        <end position="123"/>
    </location>
</feature>
<comment type="caution">
    <text evidence="2">The sequence shown here is derived from an EMBL/GenBank/DDBJ whole genome shotgun (WGS) entry which is preliminary data.</text>
</comment>